<gene>
    <name evidence="2" type="ORF">GWI33_002345</name>
</gene>
<dbReference type="Proteomes" id="UP000625711">
    <property type="component" value="Unassembled WGS sequence"/>
</dbReference>
<evidence type="ECO:0000256" key="1">
    <source>
        <dbReference type="SAM" id="MobiDB-lite"/>
    </source>
</evidence>
<evidence type="ECO:0000313" key="2">
    <source>
        <dbReference type="EMBL" id="KAF7263426.1"/>
    </source>
</evidence>
<reference evidence="2" key="1">
    <citation type="submission" date="2020-08" db="EMBL/GenBank/DDBJ databases">
        <title>Genome sequencing and assembly of the red palm weevil Rhynchophorus ferrugineus.</title>
        <authorList>
            <person name="Dias G.B."/>
            <person name="Bergman C.M."/>
            <person name="Manee M."/>
        </authorList>
    </citation>
    <scope>NUCLEOTIDE SEQUENCE</scope>
    <source>
        <strain evidence="2">AA-2017</strain>
        <tissue evidence="2">Whole larva</tissue>
    </source>
</reference>
<sequence length="99" mass="11217">MGWVGLVLPHDLPYFPAGEGRKWLTKKPSGRSGRGLSSTGTQRHFGSYFGRGPGGWPREPTTSRVRPELSANPRRARHHPPPPPSFASERRRFIEFLIW</sequence>
<feature type="region of interest" description="Disordered" evidence="1">
    <location>
        <begin position="17"/>
        <end position="87"/>
    </location>
</feature>
<organism evidence="2 3">
    <name type="scientific">Rhynchophorus ferrugineus</name>
    <name type="common">Red palm weevil</name>
    <name type="synonym">Curculio ferrugineus</name>
    <dbReference type="NCBI Taxonomy" id="354439"/>
    <lineage>
        <taxon>Eukaryota</taxon>
        <taxon>Metazoa</taxon>
        <taxon>Ecdysozoa</taxon>
        <taxon>Arthropoda</taxon>
        <taxon>Hexapoda</taxon>
        <taxon>Insecta</taxon>
        <taxon>Pterygota</taxon>
        <taxon>Neoptera</taxon>
        <taxon>Endopterygota</taxon>
        <taxon>Coleoptera</taxon>
        <taxon>Polyphaga</taxon>
        <taxon>Cucujiformia</taxon>
        <taxon>Curculionidae</taxon>
        <taxon>Dryophthorinae</taxon>
        <taxon>Rhynchophorus</taxon>
    </lineage>
</organism>
<protein>
    <submittedName>
        <fullName evidence="2">Uncharacterized protein</fullName>
    </submittedName>
</protein>
<name>A0A834LX84_RHYFE</name>
<feature type="compositionally biased region" description="Low complexity" evidence="1">
    <location>
        <begin position="30"/>
        <end position="41"/>
    </location>
</feature>
<comment type="caution">
    <text evidence="2">The sequence shown here is derived from an EMBL/GenBank/DDBJ whole genome shotgun (WGS) entry which is preliminary data.</text>
</comment>
<accession>A0A834LX84</accession>
<proteinExistence type="predicted"/>
<evidence type="ECO:0000313" key="3">
    <source>
        <dbReference type="Proteomes" id="UP000625711"/>
    </source>
</evidence>
<keyword evidence="3" id="KW-1185">Reference proteome</keyword>
<feature type="non-terminal residue" evidence="2">
    <location>
        <position position="99"/>
    </location>
</feature>
<dbReference type="EMBL" id="JAACXV010021563">
    <property type="protein sequence ID" value="KAF7263426.1"/>
    <property type="molecule type" value="Genomic_DNA"/>
</dbReference>
<dbReference type="AlphaFoldDB" id="A0A834LX84"/>